<keyword evidence="4 5" id="KW-0472">Membrane</keyword>
<evidence type="ECO:0000256" key="2">
    <source>
        <dbReference type="ARBA" id="ARBA00022692"/>
    </source>
</evidence>
<dbReference type="RefSeq" id="WP_038262039.1">
    <property type="nucleotide sequence ID" value="NZ_FSRH01000009.1"/>
</dbReference>
<dbReference type="eggNOG" id="COG0581">
    <property type="taxonomic scope" value="Bacteria"/>
</dbReference>
<dbReference type="GO" id="GO:0005886">
    <property type="term" value="C:plasma membrane"/>
    <property type="evidence" value="ECO:0007669"/>
    <property type="project" value="UniProtKB-SubCell"/>
</dbReference>
<dbReference type="SUPFAM" id="SSF161098">
    <property type="entry name" value="MetI-like"/>
    <property type="match status" value="1"/>
</dbReference>
<keyword evidence="2 5" id="KW-0812">Transmembrane</keyword>
<reference evidence="7 8" key="1">
    <citation type="submission" date="2014-03" db="EMBL/GenBank/DDBJ databases">
        <title>Genome sequence of Clostridium litorale W6, DSM 5388.</title>
        <authorList>
            <person name="Poehlein A."/>
            <person name="Jagirdar A."/>
            <person name="Khonsari B."/>
            <person name="Chibani C.M."/>
            <person name="Gutierrez Gutierrez D.A."/>
            <person name="Davydova E."/>
            <person name="Alghaithi H.S."/>
            <person name="Nair K.P."/>
            <person name="Dhamotharan K."/>
            <person name="Chandran L."/>
            <person name="G W."/>
            <person name="Daniel R."/>
        </authorList>
    </citation>
    <scope>NUCLEOTIDE SEQUENCE [LARGE SCALE GENOMIC DNA]</scope>
    <source>
        <strain evidence="7 8">W6</strain>
    </source>
</reference>
<dbReference type="AlphaFoldDB" id="A0A069RHL1"/>
<name>A0A069RHL1_PEPLI</name>
<dbReference type="STRING" id="1121324.CLIT_4c01200"/>
<gene>
    <name evidence="7" type="primary">pstA2</name>
    <name evidence="7" type="ORF">CLIT_4c01200</name>
</gene>
<dbReference type="GO" id="GO:0055085">
    <property type="term" value="P:transmembrane transport"/>
    <property type="evidence" value="ECO:0007669"/>
    <property type="project" value="InterPro"/>
</dbReference>
<evidence type="ECO:0000313" key="8">
    <source>
        <dbReference type="Proteomes" id="UP000027946"/>
    </source>
</evidence>
<dbReference type="PANTHER" id="PTHR43470">
    <property type="entry name" value="PHOSPHATE TRANSPORT SYSTEM PERMEASE PROTEIN PSTA-RELATED"/>
    <property type="match status" value="1"/>
</dbReference>
<evidence type="ECO:0000313" key="7">
    <source>
        <dbReference type="EMBL" id="KDR96283.1"/>
    </source>
</evidence>
<feature type="transmembrane region" description="Helical" evidence="5">
    <location>
        <begin position="191"/>
        <end position="217"/>
    </location>
</feature>
<dbReference type="Gene3D" id="1.10.3720.10">
    <property type="entry name" value="MetI-like"/>
    <property type="match status" value="1"/>
</dbReference>
<evidence type="ECO:0000256" key="4">
    <source>
        <dbReference type="ARBA" id="ARBA00023136"/>
    </source>
</evidence>
<feature type="transmembrane region" description="Helical" evidence="5">
    <location>
        <begin position="130"/>
        <end position="149"/>
    </location>
</feature>
<feature type="domain" description="ABC transmembrane type-1" evidence="6">
    <location>
        <begin position="63"/>
        <end position="266"/>
    </location>
</feature>
<dbReference type="PANTHER" id="PTHR43470:SF3">
    <property type="entry name" value="PHOSPHATE TRANSPORT SYSTEM PERMEASE PROTEIN PSTA-RELATED"/>
    <property type="match status" value="1"/>
</dbReference>
<accession>A0A069RHL1</accession>
<sequence>MKKNSSLPIVIWSIVSTGIMFFCISFIIVYIFIKGAHVVDMTFIIDRPRGFPLGSDGGIFPAIMGSLMFTGIACIVASLLAISTAIYIVFYCKNSLIENIVRSIIESTAGIPSIVLGLFGYTFLVLHMGLGISLLSGGIVLGIMIFPFIEVRVEKSLEEIDRQIIYSSYALGVSRSYTIIKLVMRESVYDIASAIALSSGFAMGATAPIMLTGGVVYSGVPKSIFSPSMALPYHLYILIGESISLEYAYGTALVLVGILIVINFMALLAGFFKRGE</sequence>
<dbReference type="InterPro" id="IPR035906">
    <property type="entry name" value="MetI-like_sf"/>
</dbReference>
<comment type="subcellular location">
    <subcellularLocation>
        <location evidence="5">Cell membrane</location>
        <topology evidence="5">Multi-pass membrane protein</topology>
    </subcellularLocation>
    <subcellularLocation>
        <location evidence="1">Membrane</location>
        <topology evidence="1">Multi-pass membrane protein</topology>
    </subcellularLocation>
</comment>
<feature type="transmembrane region" description="Helical" evidence="5">
    <location>
        <begin position="104"/>
        <end position="124"/>
    </location>
</feature>
<feature type="transmembrane region" description="Helical" evidence="5">
    <location>
        <begin position="9"/>
        <end position="33"/>
    </location>
</feature>
<feature type="transmembrane region" description="Helical" evidence="5">
    <location>
        <begin position="247"/>
        <end position="272"/>
    </location>
</feature>
<evidence type="ECO:0000259" key="6">
    <source>
        <dbReference type="PROSITE" id="PS50928"/>
    </source>
</evidence>
<feature type="transmembrane region" description="Helical" evidence="5">
    <location>
        <begin position="59"/>
        <end position="92"/>
    </location>
</feature>
<evidence type="ECO:0000256" key="1">
    <source>
        <dbReference type="ARBA" id="ARBA00004141"/>
    </source>
</evidence>
<evidence type="ECO:0000256" key="3">
    <source>
        <dbReference type="ARBA" id="ARBA00022989"/>
    </source>
</evidence>
<keyword evidence="3 5" id="KW-1133">Transmembrane helix</keyword>
<keyword evidence="8" id="KW-1185">Reference proteome</keyword>
<dbReference type="InterPro" id="IPR000515">
    <property type="entry name" value="MetI-like"/>
</dbReference>
<dbReference type="Pfam" id="PF00528">
    <property type="entry name" value="BPD_transp_1"/>
    <property type="match status" value="1"/>
</dbReference>
<keyword evidence="5" id="KW-0813">Transport</keyword>
<comment type="similarity">
    <text evidence="5">Belongs to the binding-protein-dependent transport system permease family.</text>
</comment>
<evidence type="ECO:0000256" key="5">
    <source>
        <dbReference type="RuleBase" id="RU363032"/>
    </source>
</evidence>
<proteinExistence type="inferred from homology"/>
<dbReference type="Proteomes" id="UP000027946">
    <property type="component" value="Unassembled WGS sequence"/>
</dbReference>
<dbReference type="OrthoDB" id="9785113at2"/>
<dbReference type="PROSITE" id="PS50928">
    <property type="entry name" value="ABC_TM1"/>
    <property type="match status" value="1"/>
</dbReference>
<comment type="caution">
    <text evidence="7">The sequence shown here is derived from an EMBL/GenBank/DDBJ whole genome shotgun (WGS) entry which is preliminary data.</text>
</comment>
<organism evidence="7 8">
    <name type="scientific">Peptoclostridium litorale DSM 5388</name>
    <dbReference type="NCBI Taxonomy" id="1121324"/>
    <lineage>
        <taxon>Bacteria</taxon>
        <taxon>Bacillati</taxon>
        <taxon>Bacillota</taxon>
        <taxon>Clostridia</taxon>
        <taxon>Peptostreptococcales</taxon>
        <taxon>Peptoclostridiaceae</taxon>
        <taxon>Peptoclostridium</taxon>
    </lineage>
</organism>
<dbReference type="EMBL" id="JJMM01000004">
    <property type="protein sequence ID" value="KDR96283.1"/>
    <property type="molecule type" value="Genomic_DNA"/>
</dbReference>
<dbReference type="CDD" id="cd06261">
    <property type="entry name" value="TM_PBP2"/>
    <property type="match status" value="1"/>
</dbReference>
<protein>
    <submittedName>
        <fullName evidence="7">Phosphate ABC transporter permease protein PstA</fullName>
    </submittedName>
</protein>